<keyword evidence="11" id="KW-0472">Membrane</keyword>
<dbReference type="GO" id="GO:0016705">
    <property type="term" value="F:oxidoreductase activity, acting on paired donors, with incorporation or reduction of molecular oxygen"/>
    <property type="evidence" value="ECO:0007669"/>
    <property type="project" value="InterPro"/>
</dbReference>
<keyword evidence="4 9" id="KW-0479">Metal-binding</keyword>
<dbReference type="Proteomes" id="UP000663879">
    <property type="component" value="Unassembled WGS sequence"/>
</dbReference>
<dbReference type="GO" id="GO:0020037">
    <property type="term" value="F:heme binding"/>
    <property type="evidence" value="ECO:0007669"/>
    <property type="project" value="InterPro"/>
</dbReference>
<dbReference type="AlphaFoldDB" id="A0A813UAW6"/>
<dbReference type="PANTHER" id="PTHR24302">
    <property type="entry name" value="CYTOCHROME P450 FAMILY 3"/>
    <property type="match status" value="1"/>
</dbReference>
<comment type="cofactor">
    <cofactor evidence="1 9">
        <name>heme</name>
        <dbReference type="ChEBI" id="CHEBI:30413"/>
    </cofactor>
</comment>
<dbReference type="InterPro" id="IPR036396">
    <property type="entry name" value="Cyt_P450_sf"/>
</dbReference>
<evidence type="ECO:0000256" key="8">
    <source>
        <dbReference type="ARBA" id="ARBA00043906"/>
    </source>
</evidence>
<comment type="similarity">
    <text evidence="2 10">Belongs to the cytochrome P450 family.</text>
</comment>
<dbReference type="GO" id="GO:0005506">
    <property type="term" value="F:iron ion binding"/>
    <property type="evidence" value="ECO:0007669"/>
    <property type="project" value="InterPro"/>
</dbReference>
<accession>A0A813UAW6</accession>
<evidence type="ECO:0000256" key="10">
    <source>
        <dbReference type="RuleBase" id="RU000461"/>
    </source>
</evidence>
<dbReference type="PRINTS" id="PR00385">
    <property type="entry name" value="P450"/>
</dbReference>
<dbReference type="GO" id="GO:0008395">
    <property type="term" value="F:steroid hydroxylase activity"/>
    <property type="evidence" value="ECO:0007669"/>
    <property type="project" value="TreeGrafter"/>
</dbReference>
<dbReference type="SUPFAM" id="SSF48264">
    <property type="entry name" value="Cytochrome P450"/>
    <property type="match status" value="1"/>
</dbReference>
<organism evidence="12 13">
    <name type="scientific">Brachionus calyciflorus</name>
    <dbReference type="NCBI Taxonomy" id="104777"/>
    <lineage>
        <taxon>Eukaryota</taxon>
        <taxon>Metazoa</taxon>
        <taxon>Spiralia</taxon>
        <taxon>Gnathifera</taxon>
        <taxon>Rotifera</taxon>
        <taxon>Eurotatoria</taxon>
        <taxon>Monogononta</taxon>
        <taxon>Pseudotrocha</taxon>
        <taxon>Ploima</taxon>
        <taxon>Brachionidae</taxon>
        <taxon>Brachionus</taxon>
    </lineage>
</organism>
<protein>
    <recommendedName>
        <fullName evidence="14">Cytochrome p450</fullName>
    </recommendedName>
</protein>
<keyword evidence="11" id="KW-1133">Transmembrane helix</keyword>
<evidence type="ECO:0000256" key="5">
    <source>
        <dbReference type="ARBA" id="ARBA00023002"/>
    </source>
</evidence>
<dbReference type="InterPro" id="IPR017972">
    <property type="entry name" value="Cyt_P450_CS"/>
</dbReference>
<dbReference type="OrthoDB" id="2789670at2759"/>
<evidence type="ECO:0000256" key="3">
    <source>
        <dbReference type="ARBA" id="ARBA00022617"/>
    </source>
</evidence>
<evidence type="ECO:0008006" key="14">
    <source>
        <dbReference type="Google" id="ProtNLM"/>
    </source>
</evidence>
<evidence type="ECO:0000313" key="12">
    <source>
        <dbReference type="EMBL" id="CAF0823736.1"/>
    </source>
</evidence>
<keyword evidence="6 9" id="KW-0408">Iron</keyword>
<dbReference type="PROSITE" id="PS00086">
    <property type="entry name" value="CYTOCHROME_P450"/>
    <property type="match status" value="1"/>
</dbReference>
<dbReference type="InterPro" id="IPR001128">
    <property type="entry name" value="Cyt_P450"/>
</dbReference>
<keyword evidence="5 10" id="KW-0560">Oxidoreductase</keyword>
<keyword evidence="3 9" id="KW-0349">Heme</keyword>
<feature type="binding site" description="axial binding residue" evidence="9">
    <location>
        <position position="487"/>
    </location>
    <ligand>
        <name>heme</name>
        <dbReference type="ChEBI" id="CHEBI:30413"/>
    </ligand>
    <ligandPart>
        <name>Fe</name>
        <dbReference type="ChEBI" id="CHEBI:18248"/>
    </ligandPart>
</feature>
<evidence type="ECO:0000256" key="2">
    <source>
        <dbReference type="ARBA" id="ARBA00010617"/>
    </source>
</evidence>
<evidence type="ECO:0000256" key="9">
    <source>
        <dbReference type="PIRSR" id="PIRSR602401-1"/>
    </source>
</evidence>
<evidence type="ECO:0000256" key="4">
    <source>
        <dbReference type="ARBA" id="ARBA00022723"/>
    </source>
</evidence>
<gene>
    <name evidence="12" type="ORF">OXX778_LOCUS7606</name>
</gene>
<proteinExistence type="inferred from homology"/>
<keyword evidence="7 10" id="KW-0503">Monooxygenase</keyword>
<dbReference type="Pfam" id="PF00067">
    <property type="entry name" value="p450"/>
    <property type="match status" value="1"/>
</dbReference>
<dbReference type="PRINTS" id="PR00463">
    <property type="entry name" value="EP450I"/>
</dbReference>
<evidence type="ECO:0000256" key="6">
    <source>
        <dbReference type="ARBA" id="ARBA00023004"/>
    </source>
</evidence>
<dbReference type="EMBL" id="CAJNOC010000981">
    <property type="protein sequence ID" value="CAF0823736.1"/>
    <property type="molecule type" value="Genomic_DNA"/>
</dbReference>
<dbReference type="InterPro" id="IPR002401">
    <property type="entry name" value="Cyt_P450_E_grp-I"/>
</dbReference>
<dbReference type="FunFam" id="1.10.630.10:FF:000182">
    <property type="entry name" value="Cytochrome P450 3A4"/>
    <property type="match status" value="1"/>
</dbReference>
<reference evidence="12" key="1">
    <citation type="submission" date="2021-02" db="EMBL/GenBank/DDBJ databases">
        <authorList>
            <person name="Nowell W R."/>
        </authorList>
    </citation>
    <scope>NUCLEOTIDE SEQUENCE</scope>
    <source>
        <strain evidence="12">Ploen Becks lab</strain>
    </source>
</reference>
<name>A0A813UAW6_9BILA</name>
<dbReference type="Gene3D" id="1.10.630.10">
    <property type="entry name" value="Cytochrome P450"/>
    <property type="match status" value="1"/>
</dbReference>
<feature type="transmembrane region" description="Helical" evidence="11">
    <location>
        <begin position="26"/>
        <end position="45"/>
    </location>
</feature>
<evidence type="ECO:0000256" key="7">
    <source>
        <dbReference type="ARBA" id="ARBA00023033"/>
    </source>
</evidence>
<keyword evidence="13" id="KW-1185">Reference proteome</keyword>
<comment type="caution">
    <text evidence="12">The sequence shown here is derived from an EMBL/GenBank/DDBJ whole genome shotgun (WGS) entry which is preliminary data.</text>
</comment>
<comment type="function">
    <text evidence="8">Cytochromes P450 are a group of heme-thiolate monooxygenases. They oxidize a variety of structurally unrelated compounds, including steroids, fatty acids, and xenobiotics.</text>
</comment>
<dbReference type="PANTHER" id="PTHR24302:SF15">
    <property type="entry name" value="FATTY-ACID PEROXYGENASE"/>
    <property type="match status" value="1"/>
</dbReference>
<dbReference type="InterPro" id="IPR050705">
    <property type="entry name" value="Cytochrome_P450_3A"/>
</dbReference>
<keyword evidence="11" id="KW-0812">Transmembrane</keyword>
<evidence type="ECO:0000256" key="11">
    <source>
        <dbReference type="SAM" id="Phobius"/>
    </source>
</evidence>
<evidence type="ECO:0000256" key="1">
    <source>
        <dbReference type="ARBA" id="ARBA00001971"/>
    </source>
</evidence>
<evidence type="ECO:0000313" key="13">
    <source>
        <dbReference type="Proteomes" id="UP000663879"/>
    </source>
</evidence>
<sequence length="543" mass="64045">MDKIQLFLEEIKQIISKLESKNVLKITGLGFFGFTLIYCGKIWYAQKLFKRLGLKTPKYRFFYGNLPEVLEQTQSNTLRKWTKEFGKTYGYYEGHLPIIVTSDIDFINEVFIKQYSNFMARKIYPWQFSDNSPKMDLFLSSNKRWKRMRNIINPTFSPSKLKELIPIMNKCTQRFLDILDKNLDEELIISDFLNRYTMDTIWNSATGMDIDCQSNIDNEYMHKALDVFKDLEHLKFGFRVTTYFDEFRPFILHLMTIITFLMGKINSSNEFVDPLFWLTQNIHEIIEKRKKENILRRDFTQLLIESKIDDNETFKTNEKIELSKFRLDREMSFEEIEFNLVGFLLAGFETTSSALNYSFFILANHPNELKKLQEELDEFYLNNGNSLDLNFDNISQLEYLDMFIKEVLRMYPISSNTVNRRCMFATEINGLKIPAGVSVTVDVLSIHYDAEIWGPVDPEEFYPLRFSPDIKRSSSVYLPFGIGPRNCVGMRYALMEMKMALAKILFKYDVLSTEKTPKKFTKFTEGTVRRPKDIVTIKLTKRS</sequence>